<reference evidence="2 3" key="1">
    <citation type="journal article" date="2019" name="Int. J. Syst. Evol. Microbiol.">
        <title>The Global Catalogue of Microorganisms (GCM) 10K type strain sequencing project: providing services to taxonomists for standard genome sequencing and annotation.</title>
        <authorList>
            <consortium name="The Broad Institute Genomics Platform"/>
            <consortium name="The Broad Institute Genome Sequencing Center for Infectious Disease"/>
            <person name="Wu L."/>
            <person name="Ma J."/>
        </authorList>
    </citation>
    <scope>NUCLEOTIDE SEQUENCE [LARGE SCALE GENOMIC DNA]</scope>
    <source>
        <strain evidence="2 3">JCM 16013</strain>
    </source>
</reference>
<comment type="caution">
    <text evidence="2">The sequence shown here is derived from an EMBL/GenBank/DDBJ whole genome shotgun (WGS) entry which is preliminary data.</text>
</comment>
<gene>
    <name evidence="2" type="ORF">GCM10009838_25610</name>
</gene>
<evidence type="ECO:0000259" key="1">
    <source>
        <dbReference type="Pfam" id="PF00248"/>
    </source>
</evidence>
<dbReference type="Pfam" id="PF00248">
    <property type="entry name" value="Aldo_ket_red"/>
    <property type="match status" value="1"/>
</dbReference>
<feature type="domain" description="NADP-dependent oxidoreductase" evidence="1">
    <location>
        <begin position="15"/>
        <end position="300"/>
    </location>
</feature>
<name>A0ABN2RC36_9ACTN</name>
<keyword evidence="3" id="KW-1185">Reference proteome</keyword>
<dbReference type="Proteomes" id="UP001499854">
    <property type="component" value="Unassembled WGS sequence"/>
</dbReference>
<dbReference type="EMBL" id="BAAAQM010000012">
    <property type="protein sequence ID" value="GAA1966709.1"/>
    <property type="molecule type" value="Genomic_DNA"/>
</dbReference>
<accession>A0ABN2RC36</accession>
<evidence type="ECO:0000313" key="3">
    <source>
        <dbReference type="Proteomes" id="UP001499854"/>
    </source>
</evidence>
<dbReference type="PANTHER" id="PTHR43312:SF1">
    <property type="entry name" value="NADP-DEPENDENT OXIDOREDUCTASE DOMAIN-CONTAINING PROTEIN"/>
    <property type="match status" value="1"/>
</dbReference>
<protein>
    <submittedName>
        <fullName evidence="2">Aldo/keto reductase</fullName>
    </submittedName>
</protein>
<dbReference type="PANTHER" id="PTHR43312">
    <property type="entry name" value="D-THREO-ALDOSE 1-DEHYDROGENASE"/>
    <property type="match status" value="1"/>
</dbReference>
<sequence>MRYRAFGDTGMTVSEIGLGAWQLGNTTDWAGGPDRAESLAIVGAALDAGVTFFDTAPNYAGGHSEDLLGQALEGRRDEVVLCTKFGNHPGGQDFSAKAIRGSVERSLRRLRTGHLDIVLFHSPPHELLDGRVASHYEVFESLKREGLIRAYGGSVDWPADIETMLATTKSKAFEVWLSALHQEPWEATELAGAAGAGSVVKVALESGWLAGRYDGTSTFTDIRSRWSPEQLRRRAELTADFMALVPQGLTPVQTALRFVLANSGVSTVIPGTKSVAQLRANIAAADEDLPAETVEALRKLFAEKIAGDPLDW</sequence>
<dbReference type="CDD" id="cd19086">
    <property type="entry name" value="AKR_AKR11C1"/>
    <property type="match status" value="1"/>
</dbReference>
<dbReference type="Gene3D" id="3.20.20.100">
    <property type="entry name" value="NADP-dependent oxidoreductase domain"/>
    <property type="match status" value="1"/>
</dbReference>
<organism evidence="2 3">
    <name type="scientific">Catenulispora subtropica</name>
    <dbReference type="NCBI Taxonomy" id="450798"/>
    <lineage>
        <taxon>Bacteria</taxon>
        <taxon>Bacillati</taxon>
        <taxon>Actinomycetota</taxon>
        <taxon>Actinomycetes</taxon>
        <taxon>Catenulisporales</taxon>
        <taxon>Catenulisporaceae</taxon>
        <taxon>Catenulispora</taxon>
    </lineage>
</organism>
<dbReference type="SUPFAM" id="SSF51430">
    <property type="entry name" value="NAD(P)-linked oxidoreductase"/>
    <property type="match status" value="1"/>
</dbReference>
<dbReference type="RefSeq" id="WP_344657190.1">
    <property type="nucleotide sequence ID" value="NZ_BAAAQM010000012.1"/>
</dbReference>
<evidence type="ECO:0000313" key="2">
    <source>
        <dbReference type="EMBL" id="GAA1966709.1"/>
    </source>
</evidence>
<proteinExistence type="predicted"/>
<dbReference type="InterPro" id="IPR053135">
    <property type="entry name" value="AKR2_Oxidoreductase"/>
</dbReference>
<dbReference type="InterPro" id="IPR036812">
    <property type="entry name" value="NAD(P)_OxRdtase_dom_sf"/>
</dbReference>
<dbReference type="InterPro" id="IPR023210">
    <property type="entry name" value="NADP_OxRdtase_dom"/>
</dbReference>